<organism evidence="3">
    <name type="scientific">Toxocara canis</name>
    <name type="common">Canine roundworm</name>
    <dbReference type="NCBI Taxonomy" id="6265"/>
    <lineage>
        <taxon>Eukaryota</taxon>
        <taxon>Metazoa</taxon>
        <taxon>Ecdysozoa</taxon>
        <taxon>Nematoda</taxon>
        <taxon>Chromadorea</taxon>
        <taxon>Rhabditida</taxon>
        <taxon>Spirurina</taxon>
        <taxon>Ascaridomorpha</taxon>
        <taxon>Ascaridoidea</taxon>
        <taxon>Toxocaridae</taxon>
        <taxon>Toxocara</taxon>
    </lineage>
</organism>
<accession>A0A3P7FRK8</accession>
<dbReference type="SUPFAM" id="SSF52540">
    <property type="entry name" value="P-loop containing nucleoside triphosphate hydrolases"/>
    <property type="match status" value="1"/>
</dbReference>
<dbReference type="GO" id="GO:0016887">
    <property type="term" value="F:ATP hydrolysis activity"/>
    <property type="evidence" value="ECO:0007669"/>
    <property type="project" value="InterPro"/>
</dbReference>
<dbReference type="EMBL" id="UYWY01008726">
    <property type="protein sequence ID" value="VDM31824.1"/>
    <property type="molecule type" value="Genomic_DNA"/>
</dbReference>
<protein>
    <recommendedName>
        <fullName evidence="2">ArsA/GET3 Anion-transporting ATPase-like domain-containing protein</fullName>
    </recommendedName>
</protein>
<dbReference type="InterPro" id="IPR027417">
    <property type="entry name" value="P-loop_NTPase"/>
</dbReference>
<dbReference type="InterPro" id="IPR025723">
    <property type="entry name" value="ArsA/GET3_ATPase-like"/>
</dbReference>
<name>A0A3P7FRK8_TOXCA</name>
<comment type="similarity">
    <text evidence="1">Belongs to the arsA ATPase family.</text>
</comment>
<dbReference type="PANTHER" id="PTHR10803:SF3">
    <property type="entry name" value="ATPASE GET3"/>
    <property type="match status" value="1"/>
</dbReference>
<dbReference type="GO" id="GO:0043529">
    <property type="term" value="C:GET complex"/>
    <property type="evidence" value="ECO:0007669"/>
    <property type="project" value="TreeGrafter"/>
</dbReference>
<dbReference type="Pfam" id="PF02374">
    <property type="entry name" value="ArsA_ATPase"/>
    <property type="match status" value="1"/>
</dbReference>
<dbReference type="AlphaFoldDB" id="A0A3P7FRK8"/>
<evidence type="ECO:0000259" key="2">
    <source>
        <dbReference type="Pfam" id="PF02374"/>
    </source>
</evidence>
<dbReference type="GO" id="GO:0005524">
    <property type="term" value="F:ATP binding"/>
    <property type="evidence" value="ECO:0007669"/>
    <property type="project" value="InterPro"/>
</dbReference>
<dbReference type="GO" id="GO:0071816">
    <property type="term" value="P:tail-anchored membrane protein insertion into ER membrane"/>
    <property type="evidence" value="ECO:0007669"/>
    <property type="project" value="TreeGrafter"/>
</dbReference>
<dbReference type="PANTHER" id="PTHR10803">
    <property type="entry name" value="ARSENICAL PUMP-DRIVING ATPASE ARSENITE-TRANSLOCATING ATPASE"/>
    <property type="match status" value="1"/>
</dbReference>
<evidence type="ECO:0000256" key="1">
    <source>
        <dbReference type="ARBA" id="ARBA00011040"/>
    </source>
</evidence>
<reference evidence="3" key="1">
    <citation type="submission" date="2018-11" db="EMBL/GenBank/DDBJ databases">
        <authorList>
            <consortium name="Pathogen Informatics"/>
        </authorList>
    </citation>
    <scope>NUCLEOTIDE SEQUENCE [LARGE SCALE GENOMIC DNA]</scope>
</reference>
<dbReference type="Gene3D" id="3.40.50.300">
    <property type="entry name" value="P-loop containing nucleotide triphosphate hydrolases"/>
    <property type="match status" value="1"/>
</dbReference>
<evidence type="ECO:0000313" key="3">
    <source>
        <dbReference type="EMBL" id="VDM31824.1"/>
    </source>
</evidence>
<gene>
    <name evidence="3" type="ORF">TCNE_LOCUS4706</name>
</gene>
<proteinExistence type="inferred from homology"/>
<dbReference type="InterPro" id="IPR016300">
    <property type="entry name" value="ATPase_ArsA/GET3"/>
</dbReference>
<sequence length="77" mass="8738">MQIGLPLNLDYRRRNDKPFVFCSLAVQLAEIRRSVLIISTDPAHNISDAFAQKFGKTPTLINGFSNLYAMVRRIRSA</sequence>
<feature type="domain" description="ArsA/GET3 Anion-transporting ATPase-like" evidence="2">
    <location>
        <begin position="20"/>
        <end position="70"/>
    </location>
</feature>